<comment type="similarity">
    <text evidence="2">Belongs to the peptidase M13 family.</text>
</comment>
<evidence type="ECO:0000256" key="7">
    <source>
        <dbReference type="ARBA" id="ARBA00023049"/>
    </source>
</evidence>
<evidence type="ECO:0000256" key="4">
    <source>
        <dbReference type="ARBA" id="ARBA00022723"/>
    </source>
</evidence>
<dbReference type="InterPro" id="IPR042089">
    <property type="entry name" value="Peptidase_M13_dom_2"/>
</dbReference>
<keyword evidence="5" id="KW-0378">Hydrolase</keyword>
<keyword evidence="4" id="KW-0479">Metal-binding</keyword>
<keyword evidence="7" id="KW-0482">Metalloprotease</keyword>
<evidence type="ECO:0000256" key="6">
    <source>
        <dbReference type="ARBA" id="ARBA00022833"/>
    </source>
</evidence>
<evidence type="ECO:0000256" key="2">
    <source>
        <dbReference type="ARBA" id="ARBA00007357"/>
    </source>
</evidence>
<keyword evidence="3" id="KW-0645">Protease</keyword>
<protein>
    <submittedName>
        <fullName evidence="13">M13 family peptidase</fullName>
    </submittedName>
</protein>
<evidence type="ECO:0000256" key="5">
    <source>
        <dbReference type="ARBA" id="ARBA00022801"/>
    </source>
</evidence>
<dbReference type="GO" id="GO:0005886">
    <property type="term" value="C:plasma membrane"/>
    <property type="evidence" value="ECO:0007669"/>
    <property type="project" value="TreeGrafter"/>
</dbReference>
<dbReference type="SUPFAM" id="SSF55486">
    <property type="entry name" value="Metalloproteases ('zincins'), catalytic domain"/>
    <property type="match status" value="1"/>
</dbReference>
<dbReference type="FunFam" id="3.40.390.10:FF:000076">
    <property type="entry name" value="membrane metallo-endopeptidase-like 1"/>
    <property type="match status" value="1"/>
</dbReference>
<keyword evidence="8" id="KW-1015">Disulfide bond</keyword>
<dbReference type="GO" id="GO:0016485">
    <property type="term" value="P:protein processing"/>
    <property type="evidence" value="ECO:0007669"/>
    <property type="project" value="TreeGrafter"/>
</dbReference>
<evidence type="ECO:0000313" key="14">
    <source>
        <dbReference type="Proteomes" id="UP000443353"/>
    </source>
</evidence>
<dbReference type="Pfam" id="PF01431">
    <property type="entry name" value="Peptidase_M13"/>
    <property type="match status" value="1"/>
</dbReference>
<dbReference type="CDD" id="cd08662">
    <property type="entry name" value="M13"/>
    <property type="match status" value="1"/>
</dbReference>
<dbReference type="AlphaFoldDB" id="A0A7X3K8H7"/>
<comment type="cofactor">
    <cofactor evidence="1">
        <name>Zn(2+)</name>
        <dbReference type="ChEBI" id="CHEBI:29105"/>
    </cofactor>
</comment>
<feature type="signal peptide" evidence="10">
    <location>
        <begin position="1"/>
        <end position="22"/>
    </location>
</feature>
<dbReference type="EMBL" id="WSES01000005">
    <property type="protein sequence ID" value="MVW61953.1"/>
    <property type="molecule type" value="Genomic_DNA"/>
</dbReference>
<dbReference type="InterPro" id="IPR000718">
    <property type="entry name" value="Peptidase_M13"/>
</dbReference>
<dbReference type="InterPro" id="IPR008753">
    <property type="entry name" value="Peptidase_M13_N"/>
</dbReference>
<keyword evidence="9" id="KW-0325">Glycoprotein</keyword>
<dbReference type="PANTHER" id="PTHR11733:SF167">
    <property type="entry name" value="FI17812P1-RELATED"/>
    <property type="match status" value="1"/>
</dbReference>
<organism evidence="13 14">
    <name type="scientific">Massilia cellulosiltytica</name>
    <dbReference type="NCBI Taxonomy" id="2683234"/>
    <lineage>
        <taxon>Bacteria</taxon>
        <taxon>Pseudomonadati</taxon>
        <taxon>Pseudomonadota</taxon>
        <taxon>Betaproteobacteria</taxon>
        <taxon>Burkholderiales</taxon>
        <taxon>Oxalobacteraceae</taxon>
        <taxon>Telluria group</taxon>
        <taxon>Massilia</taxon>
    </lineage>
</organism>
<accession>A0A7X3K8H7</accession>
<dbReference type="PRINTS" id="PR00786">
    <property type="entry name" value="NEPRILYSIN"/>
</dbReference>
<gene>
    <name evidence="13" type="ORF">GPY61_18640</name>
</gene>
<evidence type="ECO:0000256" key="10">
    <source>
        <dbReference type="SAM" id="SignalP"/>
    </source>
</evidence>
<keyword evidence="14" id="KW-1185">Reference proteome</keyword>
<dbReference type="PROSITE" id="PS51885">
    <property type="entry name" value="NEPRILYSIN"/>
    <property type="match status" value="1"/>
</dbReference>
<feature type="domain" description="Peptidase M13 C-terminal" evidence="11">
    <location>
        <begin position="483"/>
        <end position="689"/>
    </location>
</feature>
<comment type="caution">
    <text evidence="13">The sequence shown here is derived from an EMBL/GenBank/DDBJ whole genome shotgun (WGS) entry which is preliminary data.</text>
</comment>
<keyword evidence="6" id="KW-0862">Zinc</keyword>
<proteinExistence type="inferred from homology"/>
<evidence type="ECO:0000313" key="13">
    <source>
        <dbReference type="EMBL" id="MVW61953.1"/>
    </source>
</evidence>
<dbReference type="RefSeq" id="WP_056328106.1">
    <property type="nucleotide sequence ID" value="NZ_WSES01000005.1"/>
</dbReference>
<dbReference type="Pfam" id="PF05649">
    <property type="entry name" value="Peptidase_M13_N"/>
    <property type="match status" value="1"/>
</dbReference>
<dbReference type="InterPro" id="IPR018497">
    <property type="entry name" value="Peptidase_M13_C"/>
</dbReference>
<evidence type="ECO:0000256" key="3">
    <source>
        <dbReference type="ARBA" id="ARBA00022670"/>
    </source>
</evidence>
<dbReference type="GO" id="GO:0004222">
    <property type="term" value="F:metalloendopeptidase activity"/>
    <property type="evidence" value="ECO:0007669"/>
    <property type="project" value="InterPro"/>
</dbReference>
<evidence type="ECO:0000256" key="9">
    <source>
        <dbReference type="ARBA" id="ARBA00023180"/>
    </source>
</evidence>
<feature type="domain" description="Peptidase M13 N-terminal" evidence="12">
    <location>
        <begin position="50"/>
        <end position="431"/>
    </location>
</feature>
<reference evidence="13 14" key="1">
    <citation type="submission" date="2019-12" db="EMBL/GenBank/DDBJ databases">
        <authorList>
            <person name="Li C."/>
            <person name="Zhao J."/>
        </authorList>
    </citation>
    <scope>NUCLEOTIDE SEQUENCE [LARGE SCALE GENOMIC DNA]</scope>
    <source>
        <strain evidence="13 14">NEAU-DD11</strain>
    </source>
</reference>
<dbReference type="GO" id="GO:0046872">
    <property type="term" value="F:metal ion binding"/>
    <property type="evidence" value="ECO:0007669"/>
    <property type="project" value="UniProtKB-KW"/>
</dbReference>
<dbReference type="InterPro" id="IPR024079">
    <property type="entry name" value="MetalloPept_cat_dom_sf"/>
</dbReference>
<evidence type="ECO:0000256" key="8">
    <source>
        <dbReference type="ARBA" id="ARBA00023157"/>
    </source>
</evidence>
<dbReference type="Gene3D" id="1.10.1380.10">
    <property type="entry name" value="Neutral endopeptidase , domain2"/>
    <property type="match status" value="1"/>
</dbReference>
<sequence length="690" mass="77191">MRLSLRLAVSAVLAGCASIATAQAPAERPATSFPYTPGLDVNSMDRSADPCVDFYQYACGGWIKNNPIPADQARWSVYGKLALDNRRYLWGILEDLAQRQDGRNANQQKIGDYFGACMDEKAIEARGAAPLTPYFDEIATIHSNRDLPRVLARLQLALADPGLFFGFSSSQDFADSSRVIAFAVAGGLGLPDRDAYLKTDARSKETRAKYVAHIANTFKLLGDTPAVAQRNAARVMQMETTLAKASLSAVDKRDPHKLFHKVDAQGLQALTPGFDWHAYLDELGEGGLGTFNVTEPAFFKALGKMWTTNGLDATRTYLRWHVARNMSPVLASNFDNEHFDFFSKTLRGVQQQQPRWKRCVALVDHQLGEALGQEFVGRAFSPELKDKALHMTRQIEDAMKKDIDELDWMSAETKQQAQTKLAAIVNKIGYPDKWRDYSAYVVKAGDFAGNVERGNRFEARRQLAKIGQPLDRTEWGMTPPTVNAYFDPQMNDINFPAGVLQPPLFDPKMDDAPNYGNTGGTIGHELTHAFDDEGRQFDADGNLKDWWTKKDAKAFEDRAQCIVDQYAQYTVVDDIKINSKLTLGEDVADLGGLILGWMAWQTEMAAMPQKAQPQPLRDGLTPEQRFFVGYAQWACENNRPENLRVSAMTDPHSPGRYRVNGLMVNMPQFQQAFQCKAGQPMVKEKRCRVW</sequence>
<dbReference type="PANTHER" id="PTHR11733">
    <property type="entry name" value="ZINC METALLOPROTEASE FAMILY M13 NEPRILYSIN-RELATED"/>
    <property type="match status" value="1"/>
</dbReference>
<feature type="chain" id="PRO_5031536678" evidence="10">
    <location>
        <begin position="23"/>
        <end position="690"/>
    </location>
</feature>
<name>A0A7X3K8H7_9BURK</name>
<keyword evidence="10" id="KW-0732">Signal</keyword>
<evidence type="ECO:0000259" key="11">
    <source>
        <dbReference type="Pfam" id="PF01431"/>
    </source>
</evidence>
<dbReference type="Gene3D" id="3.40.390.10">
    <property type="entry name" value="Collagenase (Catalytic Domain)"/>
    <property type="match status" value="1"/>
</dbReference>
<evidence type="ECO:0000259" key="12">
    <source>
        <dbReference type="Pfam" id="PF05649"/>
    </source>
</evidence>
<evidence type="ECO:0000256" key="1">
    <source>
        <dbReference type="ARBA" id="ARBA00001947"/>
    </source>
</evidence>
<dbReference type="Proteomes" id="UP000443353">
    <property type="component" value="Unassembled WGS sequence"/>
</dbReference>